<name>A0AAD9LDH8_BABDI</name>
<feature type="transmembrane region" description="Helical" evidence="1">
    <location>
        <begin position="1466"/>
        <end position="1485"/>
    </location>
</feature>
<feature type="transmembrane region" description="Helical" evidence="1">
    <location>
        <begin position="200"/>
        <end position="225"/>
    </location>
</feature>
<feature type="transmembrane region" description="Helical" evidence="1">
    <location>
        <begin position="289"/>
        <end position="310"/>
    </location>
</feature>
<organism evidence="3 4">
    <name type="scientific">Babesia divergens</name>
    <dbReference type="NCBI Taxonomy" id="32595"/>
    <lineage>
        <taxon>Eukaryota</taxon>
        <taxon>Sar</taxon>
        <taxon>Alveolata</taxon>
        <taxon>Apicomplexa</taxon>
        <taxon>Aconoidasida</taxon>
        <taxon>Piroplasmida</taxon>
        <taxon>Babesiidae</taxon>
        <taxon>Babesia</taxon>
    </lineage>
</organism>
<keyword evidence="4" id="KW-1185">Reference proteome</keyword>
<feature type="transmembrane region" description="Helical" evidence="1">
    <location>
        <begin position="67"/>
        <end position="89"/>
    </location>
</feature>
<reference evidence="3" key="2">
    <citation type="submission" date="2021-05" db="EMBL/GenBank/DDBJ databases">
        <authorList>
            <person name="Pain A."/>
        </authorList>
    </citation>
    <scope>NUCLEOTIDE SEQUENCE</scope>
    <source>
        <strain evidence="3">1802A</strain>
    </source>
</reference>
<proteinExistence type="predicted"/>
<feature type="transmembrane region" description="Helical" evidence="1">
    <location>
        <begin position="20"/>
        <end position="43"/>
    </location>
</feature>
<feature type="transmembrane region" description="Helical" evidence="1">
    <location>
        <begin position="1531"/>
        <end position="1550"/>
    </location>
</feature>
<feature type="transmembrane region" description="Helical" evidence="1">
    <location>
        <begin position="95"/>
        <end position="115"/>
    </location>
</feature>
<gene>
    <name evidence="3" type="ORF">X943_000321</name>
</gene>
<feature type="transmembrane region" description="Helical" evidence="1">
    <location>
        <begin position="122"/>
        <end position="140"/>
    </location>
</feature>
<dbReference type="PROSITE" id="PS00652">
    <property type="entry name" value="TNFR_NGFR_1"/>
    <property type="match status" value="1"/>
</dbReference>
<feature type="transmembrane region" description="Helical" evidence="1">
    <location>
        <begin position="1492"/>
        <end position="1511"/>
    </location>
</feature>
<sequence>METKGYTGGRLLQLSGITPGFAGVTFFLVGMSVSGVFTLGNLVSKVLADGLGVDLELSNHCYQTRQLIIFFAIIGAAISMILGLCGRISCIVNQWLLAICYFAAAAYVNAHYIELHLRIARLMQFTAIAALLSSMAYTSAVYCMTDASMPGGNSYMNVRLLSFLIGCAMSGLNYSYFFAAKQILRYNIQLEMLTLSSPPAFIVGILCCIAGMISLVAAALSSYMLMMNEVKTSVDKAHWFPFLTASRSTLSASSLRRQMSTLYMPLLWTSNPLFVVFALSVTLNSTATFKLLCWQYTLYLLCAVLPLLIFSGDRNYGLSFDEGSDLGGGNRKLPHASKGEVCKTRDMNSPCYDEGFPNIYEDAVKMIEGRGALNTRPTSHIPTKFLQAVNPSGNPQWSLLRGDLWSQWQRRDAMFRLCSNSLSEIYSTLQDLRCLQADDFNGACQDIMEQYREHIMRSCKFINIPFSVDKSTHPMTLLRDMIKHQRNVILIQMQRAGNQYAGMLKDQVKGVSCGVVERFKTLSLCCTSVLYPVLKCYGEDASSDLACTCCFVASQSTVERFLQGSIEAISSRCESLGVSLSQHHGFTKPIPNPELHDLDTEKKLICYLLVHCESAILLVNLLLLLEELLILQEWLCLLCKYTAQIHEKVQKCKDCECEKEKGSCLTSKDVRFAKCAWCCLCLLLHGICKLLKGLHKHKMELLNWIRSFSTHLPDEITTKLMDRDMSDLMGSMNAIRALIIIVLAAKDLVRLEECEKNKSTEEKVCKCGNITTCKTCKSKYHLLLPSAQYLCTVVDSLVSSESSAIGTLLEDLVSWYAGLMNTITNVCTDDTKFDPCYSYDSLKKLDKEVKIDANDNTMIERNLALGATVAVQSKLPVMVALTCLEWRNIESKSYTLDCKPQTTPSSCPITDQSTCTSETHKCESEQPCVKKVENTSICDTIEKIKEMFSCSDQEKDCKKCFESIKTNFDTCKQSLEELCKSEASPACSKDCCAEAQNVARYAKLIKHLTEIVSSRTSCKCMCIKDSKCCCSKEGKQCFGDEPLTTLNILICIFCCKCCPVDAHNLEVCCCLLKIFYCTFMSISCKEVLQKLQATKSVTSCCDEQCTKNDLNTCIKVTSLKLSSGRRNICKCLGCWCDWFRCYVMCGFECCKDENTCKDCSKCVKQCCVDCKCEGDCEKCDFSRLSRSLFFCSKCCDCEKEEKETTCETVECSAGCCSEDCVCSKIELKGGSGKQVGSNCCSHRLGCTLEIVTKDIQALKHNTCQLAGHIDKVKQNVCQISSEVKHLNDCFTKFHNVLCYTQYGIEYMCQRLQHFRTVSDRVECEFPCFEDQIKKIAAKDATMIPKLKSLLFYCLRVAYDSLLVAQRIIWICSTVVMQRCRLTQLNTDLCHLKTDMNTNWDLLSRLKGGYTLWHANMCTTAELGKLKDGRPTGFGFRPSRRGNAAACTFKPVINAGMGNSFLNCLKYFWVLLCLVIFMRYFSWFGFQDFKVGSNVLATLFTGLSAFHLTMAIRGAQFQSVTSKRGGGKTGTYINTVMLLGLLAFLFISWCSNIMSTYSGMRNSLNHVTKRLRIVGIYDSYAPKEEYLLLQTVAETFTADINGLRDLLTLHPPVQKDITPGLGRRKFVMMNTKRQADPNITNLEENTELTATSFLSKMKDSSFVTPKWVLDAIGFVYMHPDYVQMLNRATPNAKNRGVDLPLLWSAWSTRTQINDSLILECRLCKEALLNLNEEYLTCVQKVENLLKRIKLVLTWNLFYGIQYAGLAERCTRFQKRAPIYTEAQKAFVRDTYSRWYVSQWEKYHKGLGEFSKEFDDTSQDVQQMDLGNSGATDTSESLRYLSRAYLSQNCMKMHRYNFIADSASSLGENNDSNVAKVWSLDGDCVYEKITDASILSVHAQSWEQEKVEFCSGMGEFKAVCVKIVEAVMSKLQEFLESETAGNQVEQLYKYAIEGKADSIVEESKTMYMKQPYVSHFLEEDSDLAEEKVSLFSSMQPDDGPDSENAISEKYRDDVKRLLEVEESDSSWWRILYWLGTWSIFHPVPISQRDMRYLLI</sequence>
<keyword evidence="1" id="KW-0812">Transmembrane</keyword>
<comment type="caution">
    <text evidence="3">The sequence shown here is derived from an EMBL/GenBank/DDBJ whole genome shotgun (WGS) entry which is preliminary data.</text>
</comment>
<evidence type="ECO:0000259" key="2">
    <source>
        <dbReference type="PROSITE" id="PS00652"/>
    </source>
</evidence>
<keyword evidence="1" id="KW-0472">Membrane</keyword>
<protein>
    <recommendedName>
        <fullName evidence="2">TNFR-Cys domain-containing protein</fullName>
    </recommendedName>
</protein>
<reference evidence="3" key="1">
    <citation type="journal article" date="2014" name="Nucleic Acids Res.">
        <title>The evolutionary dynamics of variant antigen genes in Babesia reveal a history of genomic innovation underlying host-parasite interaction.</title>
        <authorList>
            <person name="Jackson A.P."/>
            <person name="Otto T.D."/>
            <person name="Darby A."/>
            <person name="Ramaprasad A."/>
            <person name="Xia D."/>
            <person name="Echaide I.E."/>
            <person name="Farber M."/>
            <person name="Gahlot S."/>
            <person name="Gamble J."/>
            <person name="Gupta D."/>
            <person name="Gupta Y."/>
            <person name="Jackson L."/>
            <person name="Malandrin L."/>
            <person name="Malas T.B."/>
            <person name="Moussa E."/>
            <person name="Nair M."/>
            <person name="Reid A.J."/>
            <person name="Sanders M."/>
            <person name="Sharma J."/>
            <person name="Tracey A."/>
            <person name="Quail M.A."/>
            <person name="Weir W."/>
            <person name="Wastling J.M."/>
            <person name="Hall N."/>
            <person name="Willadsen P."/>
            <person name="Lingelbach K."/>
            <person name="Shiels B."/>
            <person name="Tait A."/>
            <person name="Berriman M."/>
            <person name="Allred D.R."/>
            <person name="Pain A."/>
        </authorList>
    </citation>
    <scope>NUCLEOTIDE SEQUENCE</scope>
    <source>
        <strain evidence="3">1802A</strain>
    </source>
</reference>
<evidence type="ECO:0000313" key="4">
    <source>
        <dbReference type="Proteomes" id="UP001195914"/>
    </source>
</evidence>
<dbReference type="InterPro" id="IPR001368">
    <property type="entry name" value="TNFR/NGFR_Cys_rich_reg"/>
</dbReference>
<dbReference type="EMBL" id="JAHBMH010000073">
    <property type="protein sequence ID" value="KAK1932678.1"/>
    <property type="molecule type" value="Genomic_DNA"/>
</dbReference>
<feature type="transmembrane region" description="Helical" evidence="1">
    <location>
        <begin position="160"/>
        <end position="179"/>
    </location>
</feature>
<dbReference type="Proteomes" id="UP001195914">
    <property type="component" value="Unassembled WGS sequence"/>
</dbReference>
<accession>A0AAD9LDH8</accession>
<feature type="domain" description="TNFR-Cys" evidence="2">
    <location>
        <begin position="1176"/>
        <end position="1215"/>
    </location>
</feature>
<keyword evidence="1" id="KW-1133">Transmembrane helix</keyword>
<evidence type="ECO:0000256" key="1">
    <source>
        <dbReference type="SAM" id="Phobius"/>
    </source>
</evidence>
<evidence type="ECO:0000313" key="3">
    <source>
        <dbReference type="EMBL" id="KAK1932678.1"/>
    </source>
</evidence>